<dbReference type="PANTHER" id="PTHR47506">
    <property type="entry name" value="TRANSCRIPTIONAL REGULATORY PROTEIN"/>
    <property type="match status" value="1"/>
</dbReference>
<dbReference type="RefSeq" id="WP_092834996.1">
    <property type="nucleotide sequence ID" value="NZ_FOVP01000003.1"/>
</dbReference>
<dbReference type="GO" id="GO:0003677">
    <property type="term" value="F:DNA binding"/>
    <property type="evidence" value="ECO:0007669"/>
    <property type="project" value="UniProtKB-UniRule"/>
</dbReference>
<dbReference type="Proteomes" id="UP000198599">
    <property type="component" value="Unassembled WGS sequence"/>
</dbReference>
<dbReference type="AlphaFoldDB" id="A0A1I4ZHF0"/>
<dbReference type="PRINTS" id="PR00455">
    <property type="entry name" value="HTHTETR"/>
</dbReference>
<evidence type="ECO:0000259" key="5">
    <source>
        <dbReference type="PROSITE" id="PS50977"/>
    </source>
</evidence>
<reference evidence="7" key="1">
    <citation type="submission" date="2016-10" db="EMBL/GenBank/DDBJ databases">
        <authorList>
            <person name="Varghese N."/>
            <person name="Submissions S."/>
        </authorList>
    </citation>
    <scope>NUCLEOTIDE SEQUENCE [LARGE SCALE GENOMIC DNA]</scope>
    <source>
        <strain evidence="7">DSM 28463</strain>
    </source>
</reference>
<dbReference type="InterPro" id="IPR001647">
    <property type="entry name" value="HTH_TetR"/>
</dbReference>
<organism evidence="6 7">
    <name type="scientific">Roseovarius lutimaris</name>
    <dbReference type="NCBI Taxonomy" id="1005928"/>
    <lineage>
        <taxon>Bacteria</taxon>
        <taxon>Pseudomonadati</taxon>
        <taxon>Pseudomonadota</taxon>
        <taxon>Alphaproteobacteria</taxon>
        <taxon>Rhodobacterales</taxon>
        <taxon>Roseobacteraceae</taxon>
        <taxon>Roseovarius</taxon>
    </lineage>
</organism>
<evidence type="ECO:0000256" key="2">
    <source>
        <dbReference type="ARBA" id="ARBA00023125"/>
    </source>
</evidence>
<dbReference type="InterPro" id="IPR036271">
    <property type="entry name" value="Tet_transcr_reg_TetR-rel_C_sf"/>
</dbReference>
<dbReference type="Pfam" id="PF16925">
    <property type="entry name" value="TetR_C_13"/>
    <property type="match status" value="1"/>
</dbReference>
<sequence>MTRAAPYDRETALDAAMALFWEKGYHATSLKDLEARLSMKPGSIYAAFTNKETLYLLTLERYFAASRAGFRNHMARATSPLAALADHFRSYARMRPDDMARRACMLTKTLVDTRATDPCIAAASQEYMSAMQSEFAAAFTAARDIGELPDGSDPDRLARRFQANITALRLALHQGMAPADFAQLAEDMAEEIEGLRVNRAS</sequence>
<evidence type="ECO:0000256" key="3">
    <source>
        <dbReference type="ARBA" id="ARBA00023163"/>
    </source>
</evidence>
<dbReference type="OrthoDB" id="9779746at2"/>
<dbReference type="Gene3D" id="1.10.357.10">
    <property type="entry name" value="Tetracycline Repressor, domain 2"/>
    <property type="match status" value="1"/>
</dbReference>
<keyword evidence="3" id="KW-0804">Transcription</keyword>
<dbReference type="SUPFAM" id="SSF46689">
    <property type="entry name" value="Homeodomain-like"/>
    <property type="match status" value="1"/>
</dbReference>
<evidence type="ECO:0000313" key="7">
    <source>
        <dbReference type="Proteomes" id="UP000198599"/>
    </source>
</evidence>
<keyword evidence="7" id="KW-1185">Reference proteome</keyword>
<keyword evidence="1" id="KW-0805">Transcription regulation</keyword>
<dbReference type="Gene3D" id="1.10.10.60">
    <property type="entry name" value="Homeodomain-like"/>
    <property type="match status" value="1"/>
</dbReference>
<dbReference type="STRING" id="1005928.SAMN04487859_103211"/>
<dbReference type="PANTHER" id="PTHR47506:SF10">
    <property type="entry name" value="TRANSCRIPTIONAL REGULATORY PROTEIN"/>
    <property type="match status" value="1"/>
</dbReference>
<gene>
    <name evidence="6" type="ORF">SAMN04487859_103211</name>
</gene>
<keyword evidence="2 4" id="KW-0238">DNA-binding</keyword>
<proteinExistence type="predicted"/>
<protein>
    <submittedName>
        <fullName evidence="6">Transcriptional regulator, TetR family</fullName>
    </submittedName>
</protein>
<evidence type="ECO:0000256" key="1">
    <source>
        <dbReference type="ARBA" id="ARBA00023015"/>
    </source>
</evidence>
<dbReference type="SUPFAM" id="SSF48498">
    <property type="entry name" value="Tetracyclin repressor-like, C-terminal domain"/>
    <property type="match status" value="1"/>
</dbReference>
<dbReference type="PROSITE" id="PS50977">
    <property type="entry name" value="HTH_TETR_2"/>
    <property type="match status" value="1"/>
</dbReference>
<dbReference type="EMBL" id="FOVP01000003">
    <property type="protein sequence ID" value="SFN49409.1"/>
    <property type="molecule type" value="Genomic_DNA"/>
</dbReference>
<feature type="DNA-binding region" description="H-T-H motif" evidence="4">
    <location>
        <begin position="29"/>
        <end position="48"/>
    </location>
</feature>
<feature type="domain" description="HTH tetR-type" evidence="5">
    <location>
        <begin position="6"/>
        <end position="66"/>
    </location>
</feature>
<evidence type="ECO:0000256" key="4">
    <source>
        <dbReference type="PROSITE-ProRule" id="PRU00335"/>
    </source>
</evidence>
<dbReference type="Pfam" id="PF00440">
    <property type="entry name" value="TetR_N"/>
    <property type="match status" value="1"/>
</dbReference>
<evidence type="ECO:0000313" key="6">
    <source>
        <dbReference type="EMBL" id="SFN49409.1"/>
    </source>
</evidence>
<accession>A0A1I4ZHF0</accession>
<dbReference type="InterPro" id="IPR011075">
    <property type="entry name" value="TetR_C"/>
</dbReference>
<name>A0A1I4ZHF0_9RHOB</name>
<dbReference type="InterPro" id="IPR009057">
    <property type="entry name" value="Homeodomain-like_sf"/>
</dbReference>